<comment type="caution">
    <text evidence="1">The sequence shown here is derived from an EMBL/GenBank/DDBJ whole genome shotgun (WGS) entry which is preliminary data.</text>
</comment>
<evidence type="ECO:0000313" key="1">
    <source>
        <dbReference type="EMBL" id="TJZ84868.1"/>
    </source>
</evidence>
<accession>A0A4V6WIJ8</accession>
<reference evidence="1 2" key="1">
    <citation type="submission" date="2019-04" db="EMBL/GenBank/DDBJ databases">
        <authorList>
            <person name="Li J."/>
        </authorList>
    </citation>
    <scope>NUCLEOTIDE SEQUENCE [LARGE SCALE GENOMIC DNA]</scope>
    <source>
        <strain evidence="1 2">CCTCC AB2016182</strain>
    </source>
</reference>
<protein>
    <submittedName>
        <fullName evidence="1">Uncharacterized protein</fullName>
    </submittedName>
</protein>
<dbReference type="OrthoDB" id="9813719at2"/>
<evidence type="ECO:0000313" key="2">
    <source>
        <dbReference type="Proteomes" id="UP000306223"/>
    </source>
</evidence>
<proteinExistence type="predicted"/>
<organism evidence="1 2">
    <name type="scientific">Paracoccus hibiscisoli</name>
    <dbReference type="NCBI Taxonomy" id="2023261"/>
    <lineage>
        <taxon>Bacteria</taxon>
        <taxon>Pseudomonadati</taxon>
        <taxon>Pseudomonadota</taxon>
        <taxon>Alphaproteobacteria</taxon>
        <taxon>Rhodobacterales</taxon>
        <taxon>Paracoccaceae</taxon>
        <taxon>Paracoccus</taxon>
    </lineage>
</organism>
<name>A0A4V6WIJ8_9RHOB</name>
<dbReference type="AlphaFoldDB" id="A0A4V6WIJ8"/>
<sequence>MTILLPRLTPMGVDKCIEDLRNAAPFRSDLSINVEDRLRSHEAYIWYGASGGSVNTNLLEAITIEIGRIARGQAFPSPASERQKTAFDQEVAKFLGAHPDLGGGEALRDDVWACMTCVLLREFAQWRFSSDQKARFAGGVRNTFQRAWMRGRTLDLGKKAPERWQLISSLSEDAMVQIFERASIASDARLARALGIAWVGTSKKLGRGRMEDVMRRAIKLLRLRNQVVDFAFLSDADLSREMSTIFKQVSGAAMPGDSGSADLDQPMISRITRAIFRARKGGTALPT</sequence>
<gene>
    <name evidence="1" type="ORF">FA740_07870</name>
</gene>
<dbReference type="EMBL" id="SUNH01000010">
    <property type="protein sequence ID" value="TJZ84868.1"/>
    <property type="molecule type" value="Genomic_DNA"/>
</dbReference>
<keyword evidence="2" id="KW-1185">Reference proteome</keyword>
<dbReference type="Pfam" id="PF19866">
    <property type="entry name" value="DUF6339"/>
    <property type="match status" value="1"/>
</dbReference>
<dbReference type="Proteomes" id="UP000306223">
    <property type="component" value="Unassembled WGS sequence"/>
</dbReference>
<dbReference type="InterPro" id="IPR045920">
    <property type="entry name" value="DUF6339"/>
</dbReference>
<dbReference type="RefSeq" id="WP_136856231.1">
    <property type="nucleotide sequence ID" value="NZ_SUNH01000010.1"/>
</dbReference>